<organism evidence="2 3">
    <name type="scientific">Melanomma pulvis-pyrius CBS 109.77</name>
    <dbReference type="NCBI Taxonomy" id="1314802"/>
    <lineage>
        <taxon>Eukaryota</taxon>
        <taxon>Fungi</taxon>
        <taxon>Dikarya</taxon>
        <taxon>Ascomycota</taxon>
        <taxon>Pezizomycotina</taxon>
        <taxon>Dothideomycetes</taxon>
        <taxon>Pleosporomycetidae</taxon>
        <taxon>Pleosporales</taxon>
        <taxon>Melanommataceae</taxon>
        <taxon>Melanomma</taxon>
    </lineage>
</organism>
<gene>
    <name evidence="2" type="ORF">K505DRAFT_370766</name>
</gene>
<dbReference type="OrthoDB" id="3800899at2759"/>
<evidence type="ECO:0000313" key="2">
    <source>
        <dbReference type="EMBL" id="KAF2799833.1"/>
    </source>
</evidence>
<accession>A0A6A6XUC7</accession>
<feature type="region of interest" description="Disordered" evidence="1">
    <location>
        <begin position="233"/>
        <end position="252"/>
    </location>
</feature>
<evidence type="ECO:0000313" key="3">
    <source>
        <dbReference type="Proteomes" id="UP000799757"/>
    </source>
</evidence>
<dbReference type="AlphaFoldDB" id="A0A6A6XUC7"/>
<name>A0A6A6XUC7_9PLEO</name>
<dbReference type="Proteomes" id="UP000799757">
    <property type="component" value="Unassembled WGS sequence"/>
</dbReference>
<feature type="region of interest" description="Disordered" evidence="1">
    <location>
        <begin position="261"/>
        <end position="329"/>
    </location>
</feature>
<protein>
    <submittedName>
        <fullName evidence="2">Uncharacterized protein</fullName>
    </submittedName>
</protein>
<evidence type="ECO:0000256" key="1">
    <source>
        <dbReference type="SAM" id="MobiDB-lite"/>
    </source>
</evidence>
<reference evidence="2" key="1">
    <citation type="journal article" date="2020" name="Stud. Mycol.">
        <title>101 Dothideomycetes genomes: a test case for predicting lifestyles and emergence of pathogens.</title>
        <authorList>
            <person name="Haridas S."/>
            <person name="Albert R."/>
            <person name="Binder M."/>
            <person name="Bloem J."/>
            <person name="Labutti K."/>
            <person name="Salamov A."/>
            <person name="Andreopoulos B."/>
            <person name="Baker S."/>
            <person name="Barry K."/>
            <person name="Bills G."/>
            <person name="Bluhm B."/>
            <person name="Cannon C."/>
            <person name="Castanera R."/>
            <person name="Culley D."/>
            <person name="Daum C."/>
            <person name="Ezra D."/>
            <person name="Gonzalez J."/>
            <person name="Henrissat B."/>
            <person name="Kuo A."/>
            <person name="Liang C."/>
            <person name="Lipzen A."/>
            <person name="Lutzoni F."/>
            <person name="Magnuson J."/>
            <person name="Mondo S."/>
            <person name="Nolan M."/>
            <person name="Ohm R."/>
            <person name="Pangilinan J."/>
            <person name="Park H.-J."/>
            <person name="Ramirez L."/>
            <person name="Alfaro M."/>
            <person name="Sun H."/>
            <person name="Tritt A."/>
            <person name="Yoshinaga Y."/>
            <person name="Zwiers L.-H."/>
            <person name="Turgeon B."/>
            <person name="Goodwin S."/>
            <person name="Spatafora J."/>
            <person name="Crous P."/>
            <person name="Grigoriev I."/>
        </authorList>
    </citation>
    <scope>NUCLEOTIDE SEQUENCE</scope>
    <source>
        <strain evidence="2">CBS 109.77</strain>
    </source>
</reference>
<feature type="compositionally biased region" description="Polar residues" evidence="1">
    <location>
        <begin position="261"/>
        <end position="270"/>
    </location>
</feature>
<feature type="compositionally biased region" description="Polar residues" evidence="1">
    <location>
        <begin position="293"/>
        <end position="302"/>
    </location>
</feature>
<sequence length="329" mass="36796">MVPHQHTSLDVIRNSLSWSSLLHAQMEPGDRAIASEWSRKGDSVDHHGFQFPLETFPFDPDDLDYFDLESHLLSGAMVFSPQVAEPMLCDYTYVGHEPLALFPLSITRPPLPEPPMPQPKRFFQCPIYQADLLHSRTPSCNGVKAENMAAVRRHLKRSNNIRFIKLCPACNEDIIDELEFETLHGNNGEFCSSNQQQQRRGKAAEEQWNALYRKLSPSSTEIPSPYVGQPAPIRSSSWSASQQDYSDGAIASHAPEHGYGYSNTLASDNTVPDKPYQTPYELIFSDQLEDATHSPSMSSTGPTEFLDVPTAFQRDDSAEQSTAPEPGRN</sequence>
<dbReference type="EMBL" id="MU001758">
    <property type="protein sequence ID" value="KAF2799833.1"/>
    <property type="molecule type" value="Genomic_DNA"/>
</dbReference>
<feature type="compositionally biased region" description="Low complexity" evidence="1">
    <location>
        <begin position="235"/>
        <end position="247"/>
    </location>
</feature>
<proteinExistence type="predicted"/>
<keyword evidence="3" id="KW-1185">Reference proteome</keyword>